<reference evidence="2" key="1">
    <citation type="journal article" date="2021" name="Open Biol.">
        <title>Shared evolutionary footprints suggest mitochondrial oxidative damage underlies multiple complex I losses in fungi.</title>
        <authorList>
            <person name="Schikora-Tamarit M.A."/>
            <person name="Marcet-Houben M."/>
            <person name="Nosek J."/>
            <person name="Gabaldon T."/>
        </authorList>
    </citation>
    <scope>NUCLEOTIDE SEQUENCE</scope>
    <source>
        <strain evidence="2">CBS6075</strain>
    </source>
</reference>
<sequence length="268" mass="31303">MGQGDRVLDRAWSRFTTSDRLPITDTGALIDEIEQIWGQTLLSADYKAFWVDTILEHPRRSLTKEEFLTLFRMLFEVEFQDLFDSDTNITKRTDTRTVNTEALSKLSLAEQKQRLFHKISILKGTLNAQRKRSSNADRTLELELNKRLVDCYETLVQLYDETPIGLESTDPELVAVVRRQEELLVRFQRKLRRTAKIKLWKRYLWIIVTLATVFAITSYVLGLLADLPASTDDDLVPNGYRRLPNRFFDSLNPLDMVIYSIFEWLGYV</sequence>
<dbReference type="OrthoDB" id="3990866at2759"/>
<proteinExistence type="predicted"/>
<evidence type="ECO:0000313" key="2">
    <source>
        <dbReference type="EMBL" id="KAH3668604.1"/>
    </source>
</evidence>
<accession>A0A9P8PBU4</accession>
<evidence type="ECO:0000256" key="1">
    <source>
        <dbReference type="SAM" id="Phobius"/>
    </source>
</evidence>
<keyword evidence="3" id="KW-1185">Reference proteome</keyword>
<dbReference type="GeneID" id="70234325"/>
<reference evidence="2" key="2">
    <citation type="submission" date="2021-01" db="EMBL/GenBank/DDBJ databases">
        <authorList>
            <person name="Schikora-Tamarit M.A."/>
        </authorList>
    </citation>
    <scope>NUCLEOTIDE SEQUENCE</scope>
    <source>
        <strain evidence="2">CBS6075</strain>
    </source>
</reference>
<dbReference type="AlphaFoldDB" id="A0A9P8PBU4"/>
<keyword evidence="1" id="KW-0472">Membrane</keyword>
<protein>
    <submittedName>
        <fullName evidence="2">Uncharacterized protein</fullName>
    </submittedName>
</protein>
<dbReference type="Proteomes" id="UP000769157">
    <property type="component" value="Unassembled WGS sequence"/>
</dbReference>
<feature type="transmembrane region" description="Helical" evidence="1">
    <location>
        <begin position="203"/>
        <end position="225"/>
    </location>
</feature>
<keyword evidence="1" id="KW-0812">Transmembrane</keyword>
<evidence type="ECO:0000313" key="3">
    <source>
        <dbReference type="Proteomes" id="UP000769157"/>
    </source>
</evidence>
<dbReference type="EMBL" id="JAEUBE010000158">
    <property type="protein sequence ID" value="KAH3668604.1"/>
    <property type="molecule type" value="Genomic_DNA"/>
</dbReference>
<keyword evidence="1" id="KW-1133">Transmembrane helix</keyword>
<dbReference type="RefSeq" id="XP_046063018.1">
    <property type="nucleotide sequence ID" value="XM_046203220.1"/>
</dbReference>
<organism evidence="2 3">
    <name type="scientific">Ogataea philodendri</name>
    <dbReference type="NCBI Taxonomy" id="1378263"/>
    <lineage>
        <taxon>Eukaryota</taxon>
        <taxon>Fungi</taxon>
        <taxon>Dikarya</taxon>
        <taxon>Ascomycota</taxon>
        <taxon>Saccharomycotina</taxon>
        <taxon>Pichiomycetes</taxon>
        <taxon>Pichiales</taxon>
        <taxon>Pichiaceae</taxon>
        <taxon>Ogataea</taxon>
    </lineage>
</organism>
<gene>
    <name evidence="2" type="ORF">OGAPHI_002358</name>
</gene>
<comment type="caution">
    <text evidence="2">The sequence shown here is derived from an EMBL/GenBank/DDBJ whole genome shotgun (WGS) entry which is preliminary data.</text>
</comment>
<name>A0A9P8PBU4_9ASCO</name>